<name>A0A7S0MJ33_9CRYP</name>
<evidence type="ECO:0000256" key="2">
    <source>
        <dbReference type="SAM" id="Phobius"/>
    </source>
</evidence>
<dbReference type="EMBL" id="HBEZ01037694">
    <property type="protein sequence ID" value="CAD8643042.1"/>
    <property type="molecule type" value="Transcribed_RNA"/>
</dbReference>
<gene>
    <name evidence="3" type="ORF">CCUR1050_LOCUS20726</name>
</gene>
<feature type="compositionally biased region" description="Gly residues" evidence="1">
    <location>
        <begin position="344"/>
        <end position="377"/>
    </location>
</feature>
<feature type="compositionally biased region" description="Low complexity" evidence="1">
    <location>
        <begin position="333"/>
        <end position="343"/>
    </location>
</feature>
<keyword evidence="2" id="KW-0472">Membrane</keyword>
<accession>A0A7S0MJ33</accession>
<evidence type="ECO:0000256" key="1">
    <source>
        <dbReference type="SAM" id="MobiDB-lite"/>
    </source>
</evidence>
<feature type="compositionally biased region" description="Pro residues" evidence="1">
    <location>
        <begin position="106"/>
        <end position="146"/>
    </location>
</feature>
<keyword evidence="2" id="KW-1133">Transmembrane helix</keyword>
<protein>
    <submittedName>
        <fullName evidence="3">Uncharacterized protein</fullName>
    </submittedName>
</protein>
<dbReference type="AlphaFoldDB" id="A0A7S0MJ33"/>
<organism evidence="3">
    <name type="scientific">Cryptomonas curvata</name>
    <dbReference type="NCBI Taxonomy" id="233186"/>
    <lineage>
        <taxon>Eukaryota</taxon>
        <taxon>Cryptophyceae</taxon>
        <taxon>Cryptomonadales</taxon>
        <taxon>Cryptomonadaceae</taxon>
        <taxon>Cryptomonas</taxon>
    </lineage>
</organism>
<feature type="compositionally biased region" description="Low complexity" evidence="1">
    <location>
        <begin position="147"/>
        <end position="178"/>
    </location>
</feature>
<evidence type="ECO:0000313" key="3">
    <source>
        <dbReference type="EMBL" id="CAD8643042.1"/>
    </source>
</evidence>
<reference evidence="3" key="1">
    <citation type="submission" date="2021-01" db="EMBL/GenBank/DDBJ databases">
        <authorList>
            <person name="Corre E."/>
            <person name="Pelletier E."/>
            <person name="Niang G."/>
            <person name="Scheremetjew M."/>
            <person name="Finn R."/>
            <person name="Kale V."/>
            <person name="Holt S."/>
            <person name="Cochrane G."/>
            <person name="Meng A."/>
            <person name="Brown T."/>
            <person name="Cohen L."/>
        </authorList>
    </citation>
    <scope>NUCLEOTIDE SEQUENCE</scope>
    <source>
        <strain evidence="3">CCAP979/52</strain>
    </source>
</reference>
<keyword evidence="2" id="KW-0812">Transmembrane</keyword>
<feature type="region of interest" description="Disordered" evidence="1">
    <location>
        <begin position="85"/>
        <end position="178"/>
    </location>
</feature>
<proteinExistence type="predicted"/>
<feature type="transmembrane region" description="Helical" evidence="2">
    <location>
        <begin position="22"/>
        <end position="39"/>
    </location>
</feature>
<feature type="region of interest" description="Disordered" evidence="1">
    <location>
        <begin position="330"/>
        <end position="377"/>
    </location>
</feature>
<sequence>MVEFHAVAPGWRRLETRSSSESRAILFGCIALVGILLLIQTNGGISPMDNLLQTTSFPASRAPYPPPNAVYAQAYPIARYPRQALEGEPETPPAEQPAPAAEAPPAESPPAEQPAAPAAPPAEPPVPPPQPQPQAEPYHPPQPPQYAPSYPQQYPGQYPPQQQYPQPPQYGAQPGYAPYGPGGQQYAAAAPAGESCAQPCSNPACDKGPLPGGCLRAAPGPPGWACDCPAAAAASKPAQPVRPPVGSEEWKQLSNNRYGEPLAINETDAAEGMQVATYESGHVAYQLARYLRHKAKEARVQAEIEEVILKDLSSAQPCRLVAGGPGGYRCATSDSDQGDSAEGSGSGSGSGSGDGSGSGEGSGSGAGGIFGLGFLGL</sequence>